<evidence type="ECO:0000313" key="1">
    <source>
        <dbReference type="EMBL" id="DAF48979.1"/>
    </source>
</evidence>
<name>A0A8S5SDW5_9CAUD</name>
<sequence length="336" mass="38615">MLTDIKQMLIENPEHIVELLERFEFCHIHLKRTEIRFARNEEGGQNISIRLEDNPSIYVKDFVTNENGDIIAYIMKSRSVKFIEVLSEIKGILGLGDDWEPPKRDMLFGGFYDRIGEDRHVEIATYPESIMDQYVDKGNRRWLDDNISLAVQHEFGVRFDPIEDLIVFPWRSPVGGEIIAVKARVNHPLEDGQQKYWYVYKGAVSNSLYGITENYSGLFGNEICVVESEKAVQQLATMGYRNAVALGSSNLSEEQARLIMTLSPTSVVFLLDEGLEKEHTMKNVETLRQYCVLRDLPIRWWNWTKSSVIDGSGKNSPTDLGKEKFDKVTREELEGI</sequence>
<dbReference type="Gene3D" id="3.40.1360.10">
    <property type="match status" value="1"/>
</dbReference>
<accession>A0A8S5SDW5</accession>
<dbReference type="SUPFAM" id="SSF56731">
    <property type="entry name" value="DNA primase core"/>
    <property type="match status" value="1"/>
</dbReference>
<reference evidence="1" key="1">
    <citation type="journal article" date="2021" name="Proc. Natl. Acad. Sci. U.S.A.">
        <title>A Catalog of Tens of Thousands of Viruses from Human Metagenomes Reveals Hidden Associations with Chronic Diseases.</title>
        <authorList>
            <person name="Tisza M.J."/>
            <person name="Buck C.B."/>
        </authorList>
    </citation>
    <scope>NUCLEOTIDE SEQUENCE</scope>
    <source>
        <strain evidence="1">Ctnpt50</strain>
    </source>
</reference>
<organism evidence="1">
    <name type="scientific">Siphoviridae sp. ctnpt50</name>
    <dbReference type="NCBI Taxonomy" id="2827941"/>
    <lineage>
        <taxon>Viruses</taxon>
        <taxon>Duplodnaviria</taxon>
        <taxon>Heunggongvirae</taxon>
        <taxon>Uroviricota</taxon>
        <taxon>Caudoviricetes</taxon>
    </lineage>
</organism>
<protein>
    <submittedName>
        <fullName evidence="1">DNA primase</fullName>
    </submittedName>
</protein>
<proteinExistence type="predicted"/>
<dbReference type="EMBL" id="BK032577">
    <property type="protein sequence ID" value="DAF48979.1"/>
    <property type="molecule type" value="Genomic_DNA"/>
</dbReference>